<reference evidence="3" key="1">
    <citation type="journal article" date="2014" name="Proc. Natl. Acad. Sci. U.S.A.">
        <title>Extensive sampling of basidiomycete genomes demonstrates inadequacy of the white-rot/brown-rot paradigm for wood decay fungi.</title>
        <authorList>
            <person name="Riley R."/>
            <person name="Salamov A.A."/>
            <person name="Brown D.W."/>
            <person name="Nagy L.G."/>
            <person name="Floudas D."/>
            <person name="Held B.W."/>
            <person name="Levasseur A."/>
            <person name="Lombard V."/>
            <person name="Morin E."/>
            <person name="Otillar R."/>
            <person name="Lindquist E.A."/>
            <person name="Sun H."/>
            <person name="LaButti K.M."/>
            <person name="Schmutz J."/>
            <person name="Jabbour D."/>
            <person name="Luo H."/>
            <person name="Baker S.E."/>
            <person name="Pisabarro A.G."/>
            <person name="Walton J.D."/>
            <person name="Blanchette R.A."/>
            <person name="Henrissat B."/>
            <person name="Martin F."/>
            <person name="Cullen D."/>
            <person name="Hibbett D.S."/>
            <person name="Grigoriev I.V."/>
        </authorList>
    </citation>
    <scope>NUCLEOTIDE SEQUENCE [LARGE SCALE GENOMIC DNA]</scope>
    <source>
        <strain evidence="3">MUCL 33604</strain>
    </source>
</reference>
<evidence type="ECO:0000313" key="3">
    <source>
        <dbReference type="Proteomes" id="UP000027265"/>
    </source>
</evidence>
<sequence>MNNIHDPLQEIVDTQESILRLLVKLSHKFKRVSDAVSSWGLEQEEQFWVRFVSTVQSPPPSLTNSQNYLRIHSRLFDDISASLSKFSSDMGPVRFHVEFLRSLEVSIRDLKRRKTLLSSQVGETPDQLKREVKEVDMKIRAEEDRMPDMKRAMITQWMKTQYTAIHEFAKDVTVVGDCGVTIVDTFAHELPDTAPIPPYKISPVVAQRTERRLSEYGFSPSQSPSRSNSIRRPYQRDPMQGLPSAFASTASLVSRTESENPGVQHPYPEGSDFPLPITFEFQSVPSSPPHTDKRLTSIASGKTVAPWKRPWKILSRRSRRSSVSSEHQTNTRPLDRNILSSRPQPAPITQPSSPTDPDSRVHHELLTSLRQLVPDSPATLLSSPTHTSSSQNPTKFNDVIGWSEQLEFDIPFSITQGQQIPWYPSFPAIRTAVFSKSERIVTCDICYVWQTYELIFSVVRNGGDCPDP</sequence>
<feature type="compositionally biased region" description="Low complexity" evidence="1">
    <location>
        <begin position="219"/>
        <end position="232"/>
    </location>
</feature>
<organism evidence="2 3">
    <name type="scientific">Jaapia argillacea MUCL 33604</name>
    <dbReference type="NCBI Taxonomy" id="933084"/>
    <lineage>
        <taxon>Eukaryota</taxon>
        <taxon>Fungi</taxon>
        <taxon>Dikarya</taxon>
        <taxon>Basidiomycota</taxon>
        <taxon>Agaricomycotina</taxon>
        <taxon>Agaricomycetes</taxon>
        <taxon>Agaricomycetidae</taxon>
        <taxon>Jaapiales</taxon>
        <taxon>Jaapiaceae</taxon>
        <taxon>Jaapia</taxon>
    </lineage>
</organism>
<evidence type="ECO:0000313" key="2">
    <source>
        <dbReference type="EMBL" id="KDQ51947.1"/>
    </source>
</evidence>
<protein>
    <submittedName>
        <fullName evidence="2">Uncharacterized protein</fullName>
    </submittedName>
</protein>
<dbReference type="InParanoid" id="A0A067PLT6"/>
<accession>A0A067PLT6</accession>
<feature type="region of interest" description="Disordered" evidence="1">
    <location>
        <begin position="316"/>
        <end position="360"/>
    </location>
</feature>
<dbReference type="AlphaFoldDB" id="A0A067PLT6"/>
<dbReference type="Proteomes" id="UP000027265">
    <property type="component" value="Unassembled WGS sequence"/>
</dbReference>
<dbReference type="STRING" id="933084.A0A067PLT6"/>
<feature type="compositionally biased region" description="Polar residues" evidence="1">
    <location>
        <begin position="326"/>
        <end position="356"/>
    </location>
</feature>
<proteinExistence type="predicted"/>
<feature type="region of interest" description="Disordered" evidence="1">
    <location>
        <begin position="214"/>
        <end position="275"/>
    </location>
</feature>
<keyword evidence="3" id="KW-1185">Reference proteome</keyword>
<gene>
    <name evidence="2" type="ORF">JAAARDRAFT_492249</name>
</gene>
<feature type="compositionally biased region" description="Polar residues" evidence="1">
    <location>
        <begin position="246"/>
        <end position="261"/>
    </location>
</feature>
<dbReference type="Gene3D" id="1.20.1270.60">
    <property type="entry name" value="Arfaptin homology (AH) domain/BAR domain"/>
    <property type="match status" value="1"/>
</dbReference>
<evidence type="ECO:0000256" key="1">
    <source>
        <dbReference type="SAM" id="MobiDB-lite"/>
    </source>
</evidence>
<name>A0A067PLT6_9AGAM</name>
<dbReference type="InterPro" id="IPR027267">
    <property type="entry name" value="AH/BAR_dom_sf"/>
</dbReference>
<dbReference type="HOGENOM" id="CLU_584021_0_0_1"/>
<dbReference type="EMBL" id="KL197743">
    <property type="protein sequence ID" value="KDQ51947.1"/>
    <property type="molecule type" value="Genomic_DNA"/>
</dbReference>